<feature type="transmembrane region" description="Helical" evidence="1">
    <location>
        <begin position="462"/>
        <end position="483"/>
    </location>
</feature>
<sequence>MADTHLTGIRIDSSSVLPPWLSETLENRTGEPNIPKVPEPNIPEVPGKLKEKKEECYRPLAVSIGPYHYSDREGKLQQVEKLKFRMMVKFVEDSKAPREDFYVKVKEVLQNARRCYHENTTEKINDEDFIKMMFIDGCFILQFMHCRNDESEKLEMSDQQIFHVKRDLLLLENQLPFAVLDSLRKQRYENLSDSNKIINNFLSFHIRSSSRPIHKSAQIALTALASVKIPFLFPLYPLFPLFLIIFWLRYLANLDHDHQEKNVSLDWSPPPGNTQPDHLLQLLYYKSMYHYSKRNHKKAQPGSRGHCLYYSVKNLKKVGILFWPRWTTGAITDVKFKPSVLSGIVEVPPIVIDDSTESLLLNLVAYESSAALDKLWVSSYILFMDSLIDDAEDVEEMRSNCIIISYLGADQKVANLFNDMGRSMTHDTAAYNDVKMAINKQCESTVKRWVYESKTTYFSNPWTLRTVLAASLGLGLTAIQTYYSTFAHK</sequence>
<dbReference type="EMBL" id="VDCV01000016">
    <property type="protein sequence ID" value="KAB5519350.1"/>
    <property type="molecule type" value="Genomic_DNA"/>
</dbReference>
<feature type="transmembrane region" description="Helical" evidence="1">
    <location>
        <begin position="231"/>
        <end position="252"/>
    </location>
</feature>
<keyword evidence="1" id="KW-0472">Membrane</keyword>
<reference evidence="3" key="1">
    <citation type="journal article" date="2019" name="Gigascience">
        <title>De novo genome assembly of the endangered Acer yangbiense, a plant species with extremely small populations endemic to Yunnan Province, China.</title>
        <authorList>
            <person name="Yang J."/>
            <person name="Wariss H.M."/>
            <person name="Tao L."/>
            <person name="Zhang R."/>
            <person name="Yun Q."/>
            <person name="Hollingsworth P."/>
            <person name="Dao Z."/>
            <person name="Luo G."/>
            <person name="Guo H."/>
            <person name="Ma Y."/>
            <person name="Sun W."/>
        </authorList>
    </citation>
    <scope>NUCLEOTIDE SEQUENCE [LARGE SCALE GENOMIC DNA]</scope>
    <source>
        <strain evidence="3">cv. br00</strain>
    </source>
</reference>
<organism evidence="2 3">
    <name type="scientific">Salix brachista</name>
    <dbReference type="NCBI Taxonomy" id="2182728"/>
    <lineage>
        <taxon>Eukaryota</taxon>
        <taxon>Viridiplantae</taxon>
        <taxon>Streptophyta</taxon>
        <taxon>Embryophyta</taxon>
        <taxon>Tracheophyta</taxon>
        <taxon>Spermatophyta</taxon>
        <taxon>Magnoliopsida</taxon>
        <taxon>eudicotyledons</taxon>
        <taxon>Gunneridae</taxon>
        <taxon>Pentapetalae</taxon>
        <taxon>rosids</taxon>
        <taxon>fabids</taxon>
        <taxon>Malpighiales</taxon>
        <taxon>Salicaceae</taxon>
        <taxon>Saliceae</taxon>
        <taxon>Salix</taxon>
    </lineage>
</organism>
<dbReference type="InterPro" id="IPR004158">
    <property type="entry name" value="DUF247_pln"/>
</dbReference>
<keyword evidence="1" id="KW-0812">Transmembrane</keyword>
<keyword evidence="1" id="KW-1133">Transmembrane helix</keyword>
<evidence type="ECO:0000313" key="2">
    <source>
        <dbReference type="EMBL" id="KAB5519350.1"/>
    </source>
</evidence>
<dbReference type="PANTHER" id="PTHR31170">
    <property type="entry name" value="BNAC04G53230D PROTEIN"/>
    <property type="match status" value="1"/>
</dbReference>
<name>A0A5N5JPI9_9ROSI</name>
<protein>
    <submittedName>
        <fullName evidence="2">Uncharacterized protein</fullName>
    </submittedName>
</protein>
<keyword evidence="3" id="KW-1185">Reference proteome</keyword>
<dbReference type="Pfam" id="PF03140">
    <property type="entry name" value="DUF247"/>
    <property type="match status" value="1"/>
</dbReference>
<accession>A0A5N5JPI9</accession>
<evidence type="ECO:0000256" key="1">
    <source>
        <dbReference type="SAM" id="Phobius"/>
    </source>
</evidence>
<dbReference type="PANTHER" id="PTHR31170:SF25">
    <property type="entry name" value="BNAA09G04570D PROTEIN"/>
    <property type="match status" value="1"/>
</dbReference>
<dbReference type="Proteomes" id="UP000326939">
    <property type="component" value="Chromosome 16"/>
</dbReference>
<evidence type="ECO:0000313" key="3">
    <source>
        <dbReference type="Proteomes" id="UP000326939"/>
    </source>
</evidence>
<gene>
    <name evidence="2" type="ORF">DKX38_023669</name>
</gene>
<dbReference type="AlphaFoldDB" id="A0A5N5JPI9"/>
<proteinExistence type="predicted"/>
<comment type="caution">
    <text evidence="2">The sequence shown here is derived from an EMBL/GenBank/DDBJ whole genome shotgun (WGS) entry which is preliminary data.</text>
</comment>